<comment type="caution">
    <text evidence="2">The sequence shown here is derived from an EMBL/GenBank/DDBJ whole genome shotgun (WGS) entry which is preliminary data.</text>
</comment>
<keyword evidence="3" id="KW-1185">Reference proteome</keyword>
<protein>
    <recommendedName>
        <fullName evidence="4">Helix-turn-helix domain-containing protein</fullName>
    </recommendedName>
</protein>
<accession>A0ABT6HUI0</accession>
<gene>
    <name evidence="2" type="ORF">QCN29_26970</name>
</gene>
<evidence type="ECO:0008006" key="4">
    <source>
        <dbReference type="Google" id="ProtNLM"/>
    </source>
</evidence>
<evidence type="ECO:0000313" key="2">
    <source>
        <dbReference type="EMBL" id="MDH2392355.1"/>
    </source>
</evidence>
<name>A0ABT6HUI0_9ACTN</name>
<reference evidence="2 3" key="1">
    <citation type="submission" date="2023-04" db="EMBL/GenBank/DDBJ databases">
        <title>Streptomyces chengmaiensis sp. nov. isolated from the stem of mangrove plant in Hainan.</title>
        <authorList>
            <person name="Huang X."/>
            <person name="Zhou S."/>
            <person name="Chu X."/>
            <person name="Xie Y."/>
            <person name="Lin Y."/>
        </authorList>
    </citation>
    <scope>NUCLEOTIDE SEQUENCE [LARGE SCALE GENOMIC DNA]</scope>
    <source>
        <strain evidence="2 3">HNM0663</strain>
    </source>
</reference>
<evidence type="ECO:0000256" key="1">
    <source>
        <dbReference type="SAM" id="MobiDB-lite"/>
    </source>
</evidence>
<feature type="region of interest" description="Disordered" evidence="1">
    <location>
        <begin position="79"/>
        <end position="114"/>
    </location>
</feature>
<dbReference type="Proteomes" id="UP001223144">
    <property type="component" value="Unassembled WGS sequence"/>
</dbReference>
<proteinExistence type="predicted"/>
<organism evidence="2 3">
    <name type="scientific">Streptomyces chengmaiensis</name>
    <dbReference type="NCBI Taxonomy" id="3040919"/>
    <lineage>
        <taxon>Bacteria</taxon>
        <taxon>Bacillati</taxon>
        <taxon>Actinomycetota</taxon>
        <taxon>Actinomycetes</taxon>
        <taxon>Kitasatosporales</taxon>
        <taxon>Streptomycetaceae</taxon>
        <taxon>Streptomyces</taxon>
    </lineage>
</organism>
<sequence>MTERTAVHRKALSAAEVLALPAMVDGWPDAAAACGGISRTVWYGLVAKGETPVPVVRIGRSIKVRRQSLIDFLGLTEENGASPVYQPGEHAGNDEAARVPAGPPLSSKSAPTRK</sequence>
<dbReference type="RefSeq" id="WP_279931413.1">
    <property type="nucleotide sequence ID" value="NZ_JARWBG010000040.1"/>
</dbReference>
<evidence type="ECO:0000313" key="3">
    <source>
        <dbReference type="Proteomes" id="UP001223144"/>
    </source>
</evidence>
<dbReference type="EMBL" id="JARWBG010000040">
    <property type="protein sequence ID" value="MDH2392355.1"/>
    <property type="molecule type" value="Genomic_DNA"/>
</dbReference>